<keyword evidence="7" id="KW-1185">Reference proteome</keyword>
<dbReference type="GO" id="GO:0003700">
    <property type="term" value="F:DNA-binding transcription factor activity"/>
    <property type="evidence" value="ECO:0007669"/>
    <property type="project" value="TreeGrafter"/>
</dbReference>
<dbReference type="Gene3D" id="1.10.357.10">
    <property type="entry name" value="Tetracycline Repressor, domain 2"/>
    <property type="match status" value="1"/>
</dbReference>
<dbReference type="PROSITE" id="PS50977">
    <property type="entry name" value="HTH_TETR_2"/>
    <property type="match status" value="1"/>
</dbReference>
<dbReference type="Proteomes" id="UP000184268">
    <property type="component" value="Unassembled WGS sequence"/>
</dbReference>
<reference evidence="6 7" key="1">
    <citation type="submission" date="2016-11" db="EMBL/GenBank/DDBJ databases">
        <authorList>
            <person name="Jaros S."/>
            <person name="Januszkiewicz K."/>
            <person name="Wedrychowicz H."/>
        </authorList>
    </citation>
    <scope>NUCLEOTIDE SEQUENCE [LARGE SCALE GENOMIC DNA]</scope>
    <source>
        <strain evidence="6 7">DSM 16917</strain>
    </source>
</reference>
<evidence type="ECO:0000256" key="1">
    <source>
        <dbReference type="ARBA" id="ARBA00023015"/>
    </source>
</evidence>
<keyword evidence="2 4" id="KW-0238">DNA-binding</keyword>
<proteinExistence type="predicted"/>
<organism evidence="6 7">
    <name type="scientific">Ferrimonas marina</name>
    <dbReference type="NCBI Taxonomy" id="299255"/>
    <lineage>
        <taxon>Bacteria</taxon>
        <taxon>Pseudomonadati</taxon>
        <taxon>Pseudomonadota</taxon>
        <taxon>Gammaproteobacteria</taxon>
        <taxon>Alteromonadales</taxon>
        <taxon>Ferrimonadaceae</taxon>
        <taxon>Ferrimonas</taxon>
    </lineage>
</organism>
<dbReference type="RefSeq" id="WP_067660506.1">
    <property type="nucleotide sequence ID" value="NZ_FQXG01000007.1"/>
</dbReference>
<keyword evidence="3" id="KW-0804">Transcription</keyword>
<dbReference type="Pfam" id="PF00440">
    <property type="entry name" value="TetR_N"/>
    <property type="match status" value="1"/>
</dbReference>
<evidence type="ECO:0000313" key="7">
    <source>
        <dbReference type="Proteomes" id="UP000184268"/>
    </source>
</evidence>
<dbReference type="SUPFAM" id="SSF46689">
    <property type="entry name" value="Homeodomain-like"/>
    <property type="match status" value="1"/>
</dbReference>
<gene>
    <name evidence="6" type="ORF">SAMN02745129_4233</name>
</gene>
<name>A0A1M5YGQ8_9GAMM</name>
<dbReference type="FunFam" id="1.10.10.60:FF:000141">
    <property type="entry name" value="TetR family transcriptional regulator"/>
    <property type="match status" value="1"/>
</dbReference>
<dbReference type="InterPro" id="IPR009057">
    <property type="entry name" value="Homeodomain-like_sf"/>
</dbReference>
<feature type="DNA-binding region" description="H-T-H motif" evidence="4">
    <location>
        <begin position="36"/>
        <end position="55"/>
    </location>
</feature>
<dbReference type="STRING" id="299255.SAMN02745129_4233"/>
<dbReference type="EMBL" id="FQXG01000007">
    <property type="protein sequence ID" value="SHI11251.1"/>
    <property type="molecule type" value="Genomic_DNA"/>
</dbReference>
<evidence type="ECO:0000256" key="3">
    <source>
        <dbReference type="ARBA" id="ARBA00023163"/>
    </source>
</evidence>
<dbReference type="InterPro" id="IPR036271">
    <property type="entry name" value="Tet_transcr_reg_TetR-rel_C_sf"/>
</dbReference>
<evidence type="ECO:0000313" key="6">
    <source>
        <dbReference type="EMBL" id="SHI11251.1"/>
    </source>
</evidence>
<dbReference type="PROSITE" id="PS01081">
    <property type="entry name" value="HTH_TETR_1"/>
    <property type="match status" value="1"/>
</dbReference>
<keyword evidence="1" id="KW-0805">Transcription regulation</keyword>
<dbReference type="InterPro" id="IPR001647">
    <property type="entry name" value="HTH_TetR"/>
</dbReference>
<dbReference type="InterPro" id="IPR023772">
    <property type="entry name" value="DNA-bd_HTH_TetR-type_CS"/>
</dbReference>
<dbReference type="InterPro" id="IPR039536">
    <property type="entry name" value="TetR_C_Proteobacteria"/>
</dbReference>
<dbReference type="Pfam" id="PF14246">
    <property type="entry name" value="TetR_C_7"/>
    <property type="match status" value="1"/>
</dbReference>
<feature type="domain" description="HTH tetR-type" evidence="5">
    <location>
        <begin position="13"/>
        <end position="73"/>
    </location>
</feature>
<accession>A0A1M5YGQ8</accession>
<evidence type="ECO:0000256" key="2">
    <source>
        <dbReference type="ARBA" id="ARBA00023125"/>
    </source>
</evidence>
<dbReference type="GO" id="GO:0000976">
    <property type="term" value="F:transcription cis-regulatory region binding"/>
    <property type="evidence" value="ECO:0007669"/>
    <property type="project" value="TreeGrafter"/>
</dbReference>
<dbReference type="SUPFAM" id="SSF48498">
    <property type="entry name" value="Tetracyclin repressor-like, C-terminal domain"/>
    <property type="match status" value="1"/>
</dbReference>
<dbReference type="OrthoDB" id="116240at2"/>
<dbReference type="InterPro" id="IPR050109">
    <property type="entry name" value="HTH-type_TetR-like_transc_reg"/>
</dbReference>
<dbReference type="PANTHER" id="PTHR30055:SF224">
    <property type="entry name" value="TRANSCRIPTIONAL REGULATOR TETR FAMILY"/>
    <property type="match status" value="1"/>
</dbReference>
<evidence type="ECO:0000259" key="5">
    <source>
        <dbReference type="PROSITE" id="PS50977"/>
    </source>
</evidence>
<dbReference type="AlphaFoldDB" id="A0A1M5YGQ8"/>
<evidence type="ECO:0000256" key="4">
    <source>
        <dbReference type="PROSITE-ProRule" id="PRU00335"/>
    </source>
</evidence>
<protein>
    <submittedName>
        <fullName evidence="6">Transcriptional regulator, TetR family</fullName>
    </submittedName>
</protein>
<dbReference type="Gene3D" id="1.10.10.60">
    <property type="entry name" value="Homeodomain-like"/>
    <property type="match status" value="1"/>
</dbReference>
<dbReference type="PANTHER" id="PTHR30055">
    <property type="entry name" value="HTH-TYPE TRANSCRIPTIONAL REGULATOR RUTR"/>
    <property type="match status" value="1"/>
</dbReference>
<sequence length="204" mass="22541">MQTTDAKPLTRSEKKRADILSAASAEFQARGFTGASMDGISAAAGVSKRTLYNHFANKEALFEAITDQLFQVCGGTQYQADVALEQQLWRMAEAKLELLAEPGHIALARSLIGETMRSPELAQRAMARFERNEDGVTGWFKAAIEDGKLAGAEPYWMAHQFFGLVKTFAFFPQLMAHQPMPDEATQKRIIDSSVSMILASYRVS</sequence>
<dbReference type="PRINTS" id="PR00455">
    <property type="entry name" value="HTHTETR"/>
</dbReference>